<evidence type="ECO:0000256" key="1">
    <source>
        <dbReference type="ARBA" id="ARBA00010617"/>
    </source>
</evidence>
<organism evidence="8 9">
    <name type="scientific">Streptomyces hundungensis</name>
    <dbReference type="NCBI Taxonomy" id="1077946"/>
    <lineage>
        <taxon>Bacteria</taxon>
        <taxon>Bacillati</taxon>
        <taxon>Actinomycetota</taxon>
        <taxon>Actinomycetes</taxon>
        <taxon>Kitasatosporales</taxon>
        <taxon>Streptomycetaceae</taxon>
        <taxon>Streptomyces</taxon>
    </lineage>
</organism>
<reference evidence="8 9" key="1">
    <citation type="submission" date="2018-10" db="EMBL/GenBank/DDBJ databases">
        <title>Relationship between Morphology and Antimicrobial Activity in Streptomyces.</title>
        <authorList>
            <person name="Kang H.J."/>
            <person name="Kim S.B."/>
        </authorList>
    </citation>
    <scope>NUCLEOTIDE SEQUENCE [LARGE SCALE GENOMIC DNA]</scope>
    <source>
        <strain evidence="8 9">BH38</strain>
    </source>
</reference>
<dbReference type="GO" id="GO:0016705">
    <property type="term" value="F:oxidoreductase activity, acting on paired donors, with incorporation or reduction of molecular oxygen"/>
    <property type="evidence" value="ECO:0007669"/>
    <property type="project" value="InterPro"/>
</dbReference>
<keyword evidence="9" id="KW-1185">Reference proteome</keyword>
<dbReference type="InterPro" id="IPR001128">
    <property type="entry name" value="Cyt_P450"/>
</dbReference>
<accession>A0A387HEU7</accession>
<sequence>MWPDVIDDGPVDRHEHARLDALQRDPYPHYARARRAEGLTFVPELDAWLVARDADVREVLRRPEAFSSANALRPDVLPGPTVLAEMGRGFGGRPVVVTSDGAMHQRLRAPIVHGLSPARVAAIVPYVAERATALIDAFVERGSADLMAEFALQLPGQVIGRLIGLDPADVPLAVHGGHRAEQLLFRPMPEADQLAAARDVVAMQHLLDTYVRERHARPQDDLCSALIGALAPGGESPMVELTLDERHEMVAHLQNFLLAGHLTTSALIGTTLLHLMHHPTQWELLCEKPELIPGAVEEAARYDSPIQGFRRITTRPVVLSGTELPTGAVVFVAYGSANRDPSRHERPDVFDITRPPARHLAFGYGVHGCPGSTLAREQLRITLELLTSRLPGVRLAEERPVVMRPTMIHRSPEELPLVW</sequence>
<evidence type="ECO:0000313" key="8">
    <source>
        <dbReference type="EMBL" id="AYG79248.1"/>
    </source>
</evidence>
<name>A0A387HEU7_9ACTN</name>
<comment type="similarity">
    <text evidence="1 7">Belongs to the cytochrome P450 family.</text>
</comment>
<gene>
    <name evidence="8" type="ORF">DWB77_01360</name>
</gene>
<keyword evidence="2 7" id="KW-0349">Heme</keyword>
<dbReference type="InterPro" id="IPR017972">
    <property type="entry name" value="Cyt_P450_CS"/>
</dbReference>
<dbReference type="GO" id="GO:0020037">
    <property type="term" value="F:heme binding"/>
    <property type="evidence" value="ECO:0007669"/>
    <property type="project" value="InterPro"/>
</dbReference>
<dbReference type="InterPro" id="IPR036396">
    <property type="entry name" value="Cyt_P450_sf"/>
</dbReference>
<evidence type="ECO:0000256" key="5">
    <source>
        <dbReference type="ARBA" id="ARBA00023004"/>
    </source>
</evidence>
<dbReference type="Gene3D" id="1.10.630.10">
    <property type="entry name" value="Cytochrome P450"/>
    <property type="match status" value="1"/>
</dbReference>
<dbReference type="Pfam" id="PF00067">
    <property type="entry name" value="p450"/>
    <property type="match status" value="1"/>
</dbReference>
<dbReference type="PROSITE" id="PS00086">
    <property type="entry name" value="CYTOCHROME_P450"/>
    <property type="match status" value="1"/>
</dbReference>
<dbReference type="KEGG" id="shun:DWB77_01360"/>
<evidence type="ECO:0000256" key="3">
    <source>
        <dbReference type="ARBA" id="ARBA00022723"/>
    </source>
</evidence>
<dbReference type="AlphaFoldDB" id="A0A387HEU7"/>
<dbReference type="EMBL" id="CP032698">
    <property type="protein sequence ID" value="AYG79248.1"/>
    <property type="molecule type" value="Genomic_DNA"/>
</dbReference>
<dbReference type="EC" id="1.14.-.-" evidence="8"/>
<keyword evidence="4 7" id="KW-0560">Oxidoreductase</keyword>
<keyword evidence="6 7" id="KW-0503">Monooxygenase</keyword>
<dbReference type="PANTHER" id="PTHR46696:SF1">
    <property type="entry name" value="CYTOCHROME P450 YJIB-RELATED"/>
    <property type="match status" value="1"/>
</dbReference>
<protein>
    <submittedName>
        <fullName evidence="8">Cytochrome P450 107B1</fullName>
        <ecNumber evidence="8">1.14.-.-</ecNumber>
    </submittedName>
</protein>
<keyword evidence="3 7" id="KW-0479">Metal-binding</keyword>
<dbReference type="GO" id="GO:0004497">
    <property type="term" value="F:monooxygenase activity"/>
    <property type="evidence" value="ECO:0007669"/>
    <property type="project" value="UniProtKB-KW"/>
</dbReference>
<dbReference type="FunFam" id="1.10.630.10:FF:000018">
    <property type="entry name" value="Cytochrome P450 monooxygenase"/>
    <property type="match status" value="1"/>
</dbReference>
<evidence type="ECO:0000313" key="9">
    <source>
        <dbReference type="Proteomes" id="UP000271554"/>
    </source>
</evidence>
<dbReference type="PANTHER" id="PTHR46696">
    <property type="entry name" value="P450, PUTATIVE (EUROFUNG)-RELATED"/>
    <property type="match status" value="1"/>
</dbReference>
<dbReference type="InterPro" id="IPR002397">
    <property type="entry name" value="Cyt_P450_B"/>
</dbReference>
<evidence type="ECO:0000256" key="6">
    <source>
        <dbReference type="ARBA" id="ARBA00023033"/>
    </source>
</evidence>
<dbReference type="SUPFAM" id="SSF48264">
    <property type="entry name" value="Cytochrome P450"/>
    <property type="match status" value="1"/>
</dbReference>
<dbReference type="PRINTS" id="PR00359">
    <property type="entry name" value="BP450"/>
</dbReference>
<evidence type="ECO:0000256" key="7">
    <source>
        <dbReference type="RuleBase" id="RU000461"/>
    </source>
</evidence>
<dbReference type="Proteomes" id="UP000271554">
    <property type="component" value="Chromosome"/>
</dbReference>
<dbReference type="GO" id="GO:0005506">
    <property type="term" value="F:iron ion binding"/>
    <property type="evidence" value="ECO:0007669"/>
    <property type="project" value="InterPro"/>
</dbReference>
<evidence type="ECO:0000256" key="4">
    <source>
        <dbReference type="ARBA" id="ARBA00023002"/>
    </source>
</evidence>
<proteinExistence type="inferred from homology"/>
<evidence type="ECO:0000256" key="2">
    <source>
        <dbReference type="ARBA" id="ARBA00022617"/>
    </source>
</evidence>
<dbReference type="OrthoDB" id="3807506at2"/>
<keyword evidence="5 7" id="KW-0408">Iron</keyword>